<evidence type="ECO:0000313" key="2">
    <source>
        <dbReference type="Proteomes" id="UP001172457"/>
    </source>
</evidence>
<comment type="caution">
    <text evidence="1">The sequence shown here is derived from an EMBL/GenBank/DDBJ whole genome shotgun (WGS) entry which is preliminary data.</text>
</comment>
<accession>A0AA38SXA4</accession>
<name>A0AA38SXA4_9ASTR</name>
<dbReference type="AlphaFoldDB" id="A0AA38SXA4"/>
<proteinExistence type="predicted"/>
<gene>
    <name evidence="1" type="ORF">OSB04_024143</name>
</gene>
<evidence type="ECO:0000313" key="1">
    <source>
        <dbReference type="EMBL" id="KAJ9544436.1"/>
    </source>
</evidence>
<sequence>MENPKTPTEIRNFLGLGECYCRVIQDLFKIGVLLIGETGKRGKLGPRFSGPFKIIARRKGNENKSSEVIHYQGNFGDEILISCEYANECILLASHRGGHRENQGRRPGTSVSYVFLDGCKFVLTKLSSLPREDFMFFSGRYFLDGKNKLTVDALKKNEAR</sequence>
<keyword evidence="2" id="KW-1185">Reference proteome</keyword>
<dbReference type="Proteomes" id="UP001172457">
    <property type="component" value="Chromosome 6"/>
</dbReference>
<protein>
    <submittedName>
        <fullName evidence="1">Uncharacterized protein</fullName>
    </submittedName>
</protein>
<dbReference type="EMBL" id="JARYMX010000006">
    <property type="protein sequence ID" value="KAJ9544436.1"/>
    <property type="molecule type" value="Genomic_DNA"/>
</dbReference>
<reference evidence="1" key="1">
    <citation type="submission" date="2023-03" db="EMBL/GenBank/DDBJ databases">
        <title>Chromosome-scale reference genome and RAD-based genetic map of yellow starthistle (Centaurea solstitialis) reveal putative structural variation and QTLs associated with invader traits.</title>
        <authorList>
            <person name="Reatini B."/>
            <person name="Cang F.A."/>
            <person name="Jiang Q."/>
            <person name="Mckibben M.T.W."/>
            <person name="Barker M.S."/>
            <person name="Rieseberg L.H."/>
            <person name="Dlugosch K.M."/>
        </authorList>
    </citation>
    <scope>NUCLEOTIDE SEQUENCE</scope>
    <source>
        <strain evidence="1">CAN-66</strain>
        <tissue evidence="1">Leaf</tissue>
    </source>
</reference>
<organism evidence="1 2">
    <name type="scientific">Centaurea solstitialis</name>
    <name type="common">yellow star-thistle</name>
    <dbReference type="NCBI Taxonomy" id="347529"/>
    <lineage>
        <taxon>Eukaryota</taxon>
        <taxon>Viridiplantae</taxon>
        <taxon>Streptophyta</taxon>
        <taxon>Embryophyta</taxon>
        <taxon>Tracheophyta</taxon>
        <taxon>Spermatophyta</taxon>
        <taxon>Magnoliopsida</taxon>
        <taxon>eudicotyledons</taxon>
        <taxon>Gunneridae</taxon>
        <taxon>Pentapetalae</taxon>
        <taxon>asterids</taxon>
        <taxon>campanulids</taxon>
        <taxon>Asterales</taxon>
        <taxon>Asteraceae</taxon>
        <taxon>Carduoideae</taxon>
        <taxon>Cardueae</taxon>
        <taxon>Centaureinae</taxon>
        <taxon>Centaurea</taxon>
    </lineage>
</organism>